<keyword evidence="1" id="KW-0472">Membrane</keyword>
<organism evidence="2 3">
    <name type="scientific">Aplosporella prunicola CBS 121167</name>
    <dbReference type="NCBI Taxonomy" id="1176127"/>
    <lineage>
        <taxon>Eukaryota</taxon>
        <taxon>Fungi</taxon>
        <taxon>Dikarya</taxon>
        <taxon>Ascomycota</taxon>
        <taxon>Pezizomycotina</taxon>
        <taxon>Dothideomycetes</taxon>
        <taxon>Dothideomycetes incertae sedis</taxon>
        <taxon>Botryosphaeriales</taxon>
        <taxon>Aplosporellaceae</taxon>
        <taxon>Aplosporella</taxon>
    </lineage>
</organism>
<dbReference type="AlphaFoldDB" id="A0A6A6AXF2"/>
<evidence type="ECO:0000256" key="1">
    <source>
        <dbReference type="SAM" id="Phobius"/>
    </source>
</evidence>
<reference evidence="2" key="1">
    <citation type="journal article" date="2020" name="Stud. Mycol.">
        <title>101 Dothideomycetes genomes: a test case for predicting lifestyles and emergence of pathogens.</title>
        <authorList>
            <person name="Haridas S."/>
            <person name="Albert R."/>
            <person name="Binder M."/>
            <person name="Bloem J."/>
            <person name="Labutti K."/>
            <person name="Salamov A."/>
            <person name="Andreopoulos B."/>
            <person name="Baker S."/>
            <person name="Barry K."/>
            <person name="Bills G."/>
            <person name="Bluhm B."/>
            <person name="Cannon C."/>
            <person name="Castanera R."/>
            <person name="Culley D."/>
            <person name="Daum C."/>
            <person name="Ezra D."/>
            <person name="Gonzalez J."/>
            <person name="Henrissat B."/>
            <person name="Kuo A."/>
            <person name="Liang C."/>
            <person name="Lipzen A."/>
            <person name="Lutzoni F."/>
            <person name="Magnuson J."/>
            <person name="Mondo S."/>
            <person name="Nolan M."/>
            <person name="Ohm R."/>
            <person name="Pangilinan J."/>
            <person name="Park H.-J."/>
            <person name="Ramirez L."/>
            <person name="Alfaro M."/>
            <person name="Sun H."/>
            <person name="Tritt A."/>
            <person name="Yoshinaga Y."/>
            <person name="Zwiers L.-H."/>
            <person name="Turgeon B."/>
            <person name="Goodwin S."/>
            <person name="Spatafora J."/>
            <person name="Crous P."/>
            <person name="Grigoriev I."/>
        </authorList>
    </citation>
    <scope>NUCLEOTIDE SEQUENCE</scope>
    <source>
        <strain evidence="2">CBS 121167</strain>
    </source>
</reference>
<keyword evidence="1" id="KW-0812">Transmembrane</keyword>
<feature type="transmembrane region" description="Helical" evidence="1">
    <location>
        <begin position="70"/>
        <end position="93"/>
    </location>
</feature>
<sequence length="142" mass="16293">MVPPTRCHGARQPWQQEHPQQQQRELLLARFMQRDPCTAASGTQTNKQTQHRAVGAPRCMPSRAIPRRAVLFRVVSVPLHSFLFLSFVTPFFVLRVFPSFLSPSLHTYTYTSMRPAHADVRAGFLLPRFLLSHTHHVLLGRL</sequence>
<dbReference type="EMBL" id="ML995515">
    <property type="protein sequence ID" value="KAF2136642.1"/>
    <property type="molecule type" value="Genomic_DNA"/>
</dbReference>
<proteinExistence type="predicted"/>
<dbReference type="Proteomes" id="UP000799438">
    <property type="component" value="Unassembled WGS sequence"/>
</dbReference>
<keyword evidence="1" id="KW-1133">Transmembrane helix</keyword>
<evidence type="ECO:0008006" key="4">
    <source>
        <dbReference type="Google" id="ProtNLM"/>
    </source>
</evidence>
<accession>A0A6A6AXF2</accession>
<keyword evidence="3" id="KW-1185">Reference proteome</keyword>
<gene>
    <name evidence="2" type="ORF">K452DRAFT_127763</name>
</gene>
<name>A0A6A6AXF2_9PEZI</name>
<protein>
    <recommendedName>
        <fullName evidence="4">Transmembrane protein</fullName>
    </recommendedName>
</protein>
<evidence type="ECO:0000313" key="2">
    <source>
        <dbReference type="EMBL" id="KAF2136642.1"/>
    </source>
</evidence>
<dbReference type="RefSeq" id="XP_033392360.1">
    <property type="nucleotide sequence ID" value="XM_033535258.1"/>
</dbReference>
<evidence type="ECO:0000313" key="3">
    <source>
        <dbReference type="Proteomes" id="UP000799438"/>
    </source>
</evidence>
<dbReference type="GeneID" id="54292752"/>